<evidence type="ECO:0000313" key="18">
    <source>
        <dbReference type="EMBL" id="HED10428.1"/>
    </source>
</evidence>
<dbReference type="InterPro" id="IPR018062">
    <property type="entry name" value="HTH_AraC-typ_CS"/>
</dbReference>
<evidence type="ECO:0000256" key="14">
    <source>
        <dbReference type="SAM" id="Phobius"/>
    </source>
</evidence>
<dbReference type="Pfam" id="PF12833">
    <property type="entry name" value="HTH_18"/>
    <property type="match status" value="1"/>
</dbReference>
<protein>
    <recommendedName>
        <fullName evidence="2">histidine kinase</fullName>
        <ecNumber evidence="2">2.7.13.3</ecNumber>
    </recommendedName>
</protein>
<dbReference type="InterPro" id="IPR003661">
    <property type="entry name" value="HisK_dim/P_dom"/>
</dbReference>
<dbReference type="GO" id="GO:0043565">
    <property type="term" value="F:sequence-specific DNA binding"/>
    <property type="evidence" value="ECO:0007669"/>
    <property type="project" value="InterPro"/>
</dbReference>
<dbReference type="EMBL" id="DRLD01000192">
    <property type="protein sequence ID" value="HED10428.1"/>
    <property type="molecule type" value="Genomic_DNA"/>
</dbReference>
<dbReference type="Proteomes" id="UP000886005">
    <property type="component" value="Unassembled WGS sequence"/>
</dbReference>
<feature type="region of interest" description="Disordered" evidence="13">
    <location>
        <begin position="431"/>
        <end position="465"/>
    </location>
</feature>
<feature type="domain" description="HTH araC/xylS-type" evidence="15">
    <location>
        <begin position="614"/>
        <end position="710"/>
    </location>
</feature>
<dbReference type="CDD" id="cd17574">
    <property type="entry name" value="REC_OmpR"/>
    <property type="match status" value="1"/>
</dbReference>
<dbReference type="SUPFAM" id="SSF52172">
    <property type="entry name" value="CheY-like"/>
    <property type="match status" value="1"/>
</dbReference>
<keyword evidence="4" id="KW-0808">Transferase</keyword>
<dbReference type="CDD" id="cd00082">
    <property type="entry name" value="HisKA"/>
    <property type="match status" value="1"/>
</dbReference>
<dbReference type="Gene3D" id="3.30.565.10">
    <property type="entry name" value="Histidine kinase-like ATPase, C-terminal domain"/>
    <property type="match status" value="1"/>
</dbReference>
<dbReference type="GO" id="GO:0003700">
    <property type="term" value="F:DNA-binding transcription factor activity"/>
    <property type="evidence" value="ECO:0007669"/>
    <property type="project" value="InterPro"/>
</dbReference>
<comment type="catalytic activity">
    <reaction evidence="1">
        <text>ATP + protein L-histidine = ADP + protein N-phospho-L-histidine.</text>
        <dbReference type="EC" id="2.7.13.3"/>
    </reaction>
</comment>
<evidence type="ECO:0000256" key="7">
    <source>
        <dbReference type="ARBA" id="ARBA00022840"/>
    </source>
</evidence>
<dbReference type="Pfam" id="PF07495">
    <property type="entry name" value="Y_Y_Y"/>
    <property type="match status" value="1"/>
</dbReference>
<dbReference type="Gene3D" id="3.40.50.2300">
    <property type="match status" value="1"/>
</dbReference>
<evidence type="ECO:0000256" key="12">
    <source>
        <dbReference type="PROSITE-ProRule" id="PRU00169"/>
    </source>
</evidence>
<dbReference type="EC" id="2.7.13.3" evidence="2"/>
<dbReference type="Pfam" id="PF00072">
    <property type="entry name" value="Response_reg"/>
    <property type="match status" value="1"/>
</dbReference>
<organism evidence="18">
    <name type="scientific">Caldithrix abyssi</name>
    <dbReference type="NCBI Taxonomy" id="187145"/>
    <lineage>
        <taxon>Bacteria</taxon>
        <taxon>Pseudomonadati</taxon>
        <taxon>Calditrichota</taxon>
        <taxon>Calditrichia</taxon>
        <taxon>Calditrichales</taxon>
        <taxon>Calditrichaceae</taxon>
        <taxon>Caldithrix</taxon>
    </lineage>
</organism>
<dbReference type="AlphaFoldDB" id="A0A7V1LLY5"/>
<evidence type="ECO:0000256" key="10">
    <source>
        <dbReference type="ARBA" id="ARBA00023125"/>
    </source>
</evidence>
<dbReference type="Pfam" id="PF00512">
    <property type="entry name" value="HisKA"/>
    <property type="match status" value="1"/>
</dbReference>
<sequence length="710" mass="79643">EKIYRYNTGGAPGGRPRFSALVRRVSVIPGDSLIWGGYNDGHTPRPVLAHNDNSLRFEYAATGYDHPAANRYRIMLEGYDDAFHPWTAETRKDYTGLPAGRYTFHVRAKNIYGEEGEAGRFTLTILTPWYLSWWAFSLYALAVVLLMALVVKIRMRRLRQKTKRLEQLVRERTGIIREQAEKLEALNKMKSRFFANISHEFRTPLTLILGPLQDMLAEGGNIDESGKRTLGLMQRNAQRLLRLINQLLDLSRLESGKLNLRLTREDPRIFVRGIVTSFASLARQKQVSLRFTAEETPTLRTLCAQAWIDRDVLEKILYNLLSNALKFTPQGGSVKVSMSAHNRSGFIRLDIRDTGRGIPAGRLENIFERFYQVSADRGQEGTGIGLALTRELAELHHGEIKVTSEEGRGTEFILLLPVSAAYFSDGDFEAVPDTDGLSSSPRQAAPGGDRENTGAPAPPSHDDDVPVILVVDDHDDVRDYIRGHLRENFTVLEARTGREGLQTAAEAIPDMVISDVMMPEMDGYQLCAALKGNEKTSHIPVILLTARAAEKDKLSGLETGADDYLTKPFNSRELHARVRNLIRLRRELQKRFQHKALLTPRRVSEPSVEEAFLMRLMQALEENLADETFSVESLSATLNMGRRQLHRKIKAVTGETPGGFIRSVRLQRARQLLEAGAGTVSEIALRTGFGSISYFSRAFKEKFGISPSAV</sequence>
<proteinExistence type="predicted"/>
<feature type="non-terminal residue" evidence="18">
    <location>
        <position position="1"/>
    </location>
</feature>
<evidence type="ECO:0000256" key="8">
    <source>
        <dbReference type="ARBA" id="ARBA00023012"/>
    </source>
</evidence>
<dbReference type="FunFam" id="3.30.565.10:FF:000037">
    <property type="entry name" value="Hybrid sensor histidine kinase/response regulator"/>
    <property type="match status" value="1"/>
</dbReference>
<name>A0A7V1LLY5_CALAY</name>
<dbReference type="Pfam" id="PF02518">
    <property type="entry name" value="HATPase_c"/>
    <property type="match status" value="1"/>
</dbReference>
<dbReference type="SMART" id="SM00448">
    <property type="entry name" value="REC"/>
    <property type="match status" value="1"/>
</dbReference>
<dbReference type="PROSITE" id="PS50110">
    <property type="entry name" value="RESPONSE_REGULATORY"/>
    <property type="match status" value="1"/>
</dbReference>
<dbReference type="PRINTS" id="PR00344">
    <property type="entry name" value="BCTRLSENSOR"/>
</dbReference>
<evidence type="ECO:0000256" key="5">
    <source>
        <dbReference type="ARBA" id="ARBA00022741"/>
    </source>
</evidence>
<evidence type="ECO:0000256" key="6">
    <source>
        <dbReference type="ARBA" id="ARBA00022777"/>
    </source>
</evidence>
<dbReference type="InterPro" id="IPR004358">
    <property type="entry name" value="Sig_transdc_His_kin-like_C"/>
</dbReference>
<keyword evidence="3 12" id="KW-0597">Phosphoprotein</keyword>
<dbReference type="PROSITE" id="PS00041">
    <property type="entry name" value="HTH_ARAC_FAMILY_1"/>
    <property type="match status" value="1"/>
</dbReference>
<dbReference type="GO" id="GO:0000155">
    <property type="term" value="F:phosphorelay sensor kinase activity"/>
    <property type="evidence" value="ECO:0007669"/>
    <property type="project" value="InterPro"/>
</dbReference>
<dbReference type="PROSITE" id="PS50109">
    <property type="entry name" value="HIS_KIN"/>
    <property type="match status" value="1"/>
</dbReference>
<keyword evidence="5" id="KW-0547">Nucleotide-binding</keyword>
<evidence type="ECO:0000256" key="13">
    <source>
        <dbReference type="SAM" id="MobiDB-lite"/>
    </source>
</evidence>
<dbReference type="SMART" id="SM00387">
    <property type="entry name" value="HATPase_c"/>
    <property type="match status" value="1"/>
</dbReference>
<dbReference type="InterPro" id="IPR013783">
    <property type="entry name" value="Ig-like_fold"/>
</dbReference>
<dbReference type="InterPro" id="IPR005467">
    <property type="entry name" value="His_kinase_dom"/>
</dbReference>
<feature type="domain" description="Response regulatory" evidence="17">
    <location>
        <begin position="467"/>
        <end position="582"/>
    </location>
</feature>
<dbReference type="FunFam" id="1.10.287.130:FF:000045">
    <property type="entry name" value="Two-component system sensor histidine kinase/response regulator"/>
    <property type="match status" value="1"/>
</dbReference>
<dbReference type="SMART" id="SM00388">
    <property type="entry name" value="HisKA"/>
    <property type="match status" value="1"/>
</dbReference>
<dbReference type="InterPro" id="IPR001789">
    <property type="entry name" value="Sig_transdc_resp-reg_receiver"/>
</dbReference>
<keyword evidence="8" id="KW-0902">Two-component regulatory system</keyword>
<dbReference type="Gene3D" id="1.10.287.130">
    <property type="match status" value="1"/>
</dbReference>
<dbReference type="Gene3D" id="2.60.40.10">
    <property type="entry name" value="Immunoglobulins"/>
    <property type="match status" value="1"/>
</dbReference>
<evidence type="ECO:0000259" key="17">
    <source>
        <dbReference type="PROSITE" id="PS50110"/>
    </source>
</evidence>
<dbReference type="PROSITE" id="PS01124">
    <property type="entry name" value="HTH_ARAC_FAMILY_2"/>
    <property type="match status" value="1"/>
</dbReference>
<keyword evidence="7" id="KW-0067">ATP-binding</keyword>
<comment type="caution">
    <text evidence="18">The sequence shown here is derived from an EMBL/GenBank/DDBJ whole genome shotgun (WGS) entry which is preliminary data.</text>
</comment>
<evidence type="ECO:0000259" key="15">
    <source>
        <dbReference type="PROSITE" id="PS01124"/>
    </source>
</evidence>
<dbReference type="Gene3D" id="1.10.10.60">
    <property type="entry name" value="Homeodomain-like"/>
    <property type="match status" value="1"/>
</dbReference>
<evidence type="ECO:0000256" key="2">
    <source>
        <dbReference type="ARBA" id="ARBA00012438"/>
    </source>
</evidence>
<reference evidence="18" key="1">
    <citation type="journal article" date="2020" name="mSystems">
        <title>Genome- and Community-Level Interaction Insights into Carbon Utilization and Element Cycling Functions of Hydrothermarchaeota in Hydrothermal Sediment.</title>
        <authorList>
            <person name="Zhou Z."/>
            <person name="Liu Y."/>
            <person name="Xu W."/>
            <person name="Pan J."/>
            <person name="Luo Z.H."/>
            <person name="Li M."/>
        </authorList>
    </citation>
    <scope>NUCLEOTIDE SEQUENCE [LARGE SCALE GENOMIC DNA]</scope>
    <source>
        <strain evidence="18">HyVt-456</strain>
    </source>
</reference>
<dbReference type="InterPro" id="IPR036890">
    <property type="entry name" value="HATPase_C_sf"/>
</dbReference>
<keyword evidence="10" id="KW-0238">DNA-binding</keyword>
<evidence type="ECO:0000259" key="16">
    <source>
        <dbReference type="PROSITE" id="PS50109"/>
    </source>
</evidence>
<gene>
    <name evidence="18" type="ORF">ENJ10_07045</name>
</gene>
<dbReference type="InterPro" id="IPR018060">
    <property type="entry name" value="HTH_AraC"/>
</dbReference>
<evidence type="ECO:0000256" key="4">
    <source>
        <dbReference type="ARBA" id="ARBA00022679"/>
    </source>
</evidence>
<feature type="transmembrane region" description="Helical" evidence="14">
    <location>
        <begin position="131"/>
        <end position="151"/>
    </location>
</feature>
<evidence type="ECO:0000256" key="9">
    <source>
        <dbReference type="ARBA" id="ARBA00023015"/>
    </source>
</evidence>
<keyword evidence="14" id="KW-0812">Transmembrane</keyword>
<feature type="domain" description="Histidine kinase" evidence="16">
    <location>
        <begin position="196"/>
        <end position="420"/>
    </location>
</feature>
<dbReference type="PANTHER" id="PTHR43547:SF2">
    <property type="entry name" value="HYBRID SIGNAL TRANSDUCTION HISTIDINE KINASE C"/>
    <property type="match status" value="1"/>
</dbReference>
<dbReference type="PANTHER" id="PTHR43547">
    <property type="entry name" value="TWO-COMPONENT HISTIDINE KINASE"/>
    <property type="match status" value="1"/>
</dbReference>
<dbReference type="InterPro" id="IPR003594">
    <property type="entry name" value="HATPase_dom"/>
</dbReference>
<dbReference type="InterPro" id="IPR011123">
    <property type="entry name" value="Y_Y_Y"/>
</dbReference>
<dbReference type="GO" id="GO:0005524">
    <property type="term" value="F:ATP binding"/>
    <property type="evidence" value="ECO:0007669"/>
    <property type="project" value="UniProtKB-KW"/>
</dbReference>
<dbReference type="SMART" id="SM00342">
    <property type="entry name" value="HTH_ARAC"/>
    <property type="match status" value="1"/>
</dbReference>
<evidence type="ECO:0000256" key="1">
    <source>
        <dbReference type="ARBA" id="ARBA00000085"/>
    </source>
</evidence>
<feature type="modified residue" description="4-aspartylphosphate" evidence="12">
    <location>
        <position position="515"/>
    </location>
</feature>
<evidence type="ECO:0000256" key="3">
    <source>
        <dbReference type="ARBA" id="ARBA00022553"/>
    </source>
</evidence>
<dbReference type="InterPro" id="IPR011006">
    <property type="entry name" value="CheY-like_superfamily"/>
</dbReference>
<dbReference type="SUPFAM" id="SSF47384">
    <property type="entry name" value="Homodimeric domain of signal transducing histidine kinase"/>
    <property type="match status" value="1"/>
</dbReference>
<keyword evidence="11" id="KW-0804">Transcription</keyword>
<dbReference type="CDD" id="cd00075">
    <property type="entry name" value="HATPase"/>
    <property type="match status" value="1"/>
</dbReference>
<dbReference type="SUPFAM" id="SSF55874">
    <property type="entry name" value="ATPase domain of HSP90 chaperone/DNA topoisomerase II/histidine kinase"/>
    <property type="match status" value="1"/>
</dbReference>
<keyword evidence="14" id="KW-0472">Membrane</keyword>
<dbReference type="SUPFAM" id="SSF46689">
    <property type="entry name" value="Homeodomain-like"/>
    <property type="match status" value="1"/>
</dbReference>
<dbReference type="InterPro" id="IPR009057">
    <property type="entry name" value="Homeodomain-like_sf"/>
</dbReference>
<dbReference type="InterPro" id="IPR036097">
    <property type="entry name" value="HisK_dim/P_sf"/>
</dbReference>
<keyword evidence="9" id="KW-0805">Transcription regulation</keyword>
<keyword evidence="6" id="KW-0418">Kinase</keyword>
<accession>A0A7V1LLY5</accession>
<keyword evidence="14" id="KW-1133">Transmembrane helix</keyword>
<evidence type="ECO:0000256" key="11">
    <source>
        <dbReference type="ARBA" id="ARBA00023163"/>
    </source>
</evidence>